<organism evidence="2 3">
    <name type="scientific">Pseudomonas turukhanskensis</name>
    <dbReference type="NCBI Taxonomy" id="1806536"/>
    <lineage>
        <taxon>Bacteria</taxon>
        <taxon>Pseudomonadati</taxon>
        <taxon>Pseudomonadota</taxon>
        <taxon>Gammaproteobacteria</taxon>
        <taxon>Pseudomonadales</taxon>
        <taxon>Pseudomonadaceae</taxon>
        <taxon>Pseudomonas</taxon>
    </lineage>
</organism>
<evidence type="ECO:0000313" key="3">
    <source>
        <dbReference type="Proteomes" id="UP001143328"/>
    </source>
</evidence>
<dbReference type="EMBL" id="BSFN01000001">
    <property type="protein sequence ID" value="GLK87331.1"/>
    <property type="molecule type" value="Genomic_DNA"/>
</dbReference>
<accession>A0A9W6K0N1</accession>
<dbReference type="AlphaFoldDB" id="A0A9W6K0N1"/>
<dbReference type="RefSeq" id="WP_271193587.1">
    <property type="nucleotide sequence ID" value="NZ_BSFN01000001.1"/>
</dbReference>
<protein>
    <recommendedName>
        <fullName evidence="4">Prophage PssSM-03</fullName>
    </recommendedName>
</protein>
<evidence type="ECO:0000256" key="1">
    <source>
        <dbReference type="SAM" id="Phobius"/>
    </source>
</evidence>
<gene>
    <name evidence="2" type="ORF">GCM10017655_03930</name>
</gene>
<keyword evidence="1" id="KW-0472">Membrane</keyword>
<proteinExistence type="predicted"/>
<feature type="transmembrane region" description="Helical" evidence="1">
    <location>
        <begin position="76"/>
        <end position="98"/>
    </location>
</feature>
<evidence type="ECO:0008006" key="4">
    <source>
        <dbReference type="Google" id="ProtNLM"/>
    </source>
</evidence>
<sequence length="202" mass="22906">MDDLVREVIPLLQYLIPGFLAAWIFYSLTAFKRPDSFGQIVQALIFTFVIHGVVATLGWGLMAVGDRFFSVGYWNAVAQSLCSFLVAVSLGLGSCYIANNDSLHRLLRNSKITSKTSYSSEWFSAFAGYRRFIVLHLWDERRLYGWPSEWPSDPSAGQFVMQEPSWLDDKGDETPLKAEVLLIDVAKVQWIEFSPPQLRTAK</sequence>
<keyword evidence="1" id="KW-0812">Transmembrane</keyword>
<evidence type="ECO:0000313" key="2">
    <source>
        <dbReference type="EMBL" id="GLK87331.1"/>
    </source>
</evidence>
<reference evidence="2" key="1">
    <citation type="journal article" date="2014" name="Int. J. Syst. Evol. Microbiol.">
        <title>Complete genome sequence of Corynebacterium casei LMG S-19264T (=DSM 44701T), isolated from a smear-ripened cheese.</title>
        <authorList>
            <consortium name="US DOE Joint Genome Institute (JGI-PGF)"/>
            <person name="Walter F."/>
            <person name="Albersmeier A."/>
            <person name="Kalinowski J."/>
            <person name="Ruckert C."/>
        </authorList>
    </citation>
    <scope>NUCLEOTIDE SEQUENCE</scope>
    <source>
        <strain evidence="2">VKM B-2935</strain>
    </source>
</reference>
<keyword evidence="1" id="KW-1133">Transmembrane helix</keyword>
<comment type="caution">
    <text evidence="2">The sequence shown here is derived from an EMBL/GenBank/DDBJ whole genome shotgun (WGS) entry which is preliminary data.</text>
</comment>
<feature type="transmembrane region" description="Helical" evidence="1">
    <location>
        <begin position="43"/>
        <end position="64"/>
    </location>
</feature>
<dbReference type="InterPro" id="IPR045919">
    <property type="entry name" value="DUF6338"/>
</dbReference>
<feature type="transmembrane region" description="Helical" evidence="1">
    <location>
        <begin position="12"/>
        <end position="31"/>
    </location>
</feature>
<dbReference type="Pfam" id="PF19865">
    <property type="entry name" value="DUF6338"/>
    <property type="match status" value="1"/>
</dbReference>
<reference evidence="2" key="2">
    <citation type="submission" date="2023-01" db="EMBL/GenBank/DDBJ databases">
        <authorList>
            <person name="Sun Q."/>
            <person name="Evtushenko L."/>
        </authorList>
    </citation>
    <scope>NUCLEOTIDE SEQUENCE</scope>
    <source>
        <strain evidence="2">VKM B-2935</strain>
    </source>
</reference>
<keyword evidence="3" id="KW-1185">Reference proteome</keyword>
<dbReference type="Proteomes" id="UP001143328">
    <property type="component" value="Unassembled WGS sequence"/>
</dbReference>
<name>A0A9W6K0N1_9PSED</name>